<organism evidence="2 3">
    <name type="scientific">Xanthocytophaga flava</name>
    <dbReference type="NCBI Taxonomy" id="3048013"/>
    <lineage>
        <taxon>Bacteria</taxon>
        <taxon>Pseudomonadati</taxon>
        <taxon>Bacteroidota</taxon>
        <taxon>Cytophagia</taxon>
        <taxon>Cytophagales</taxon>
        <taxon>Rhodocytophagaceae</taxon>
        <taxon>Xanthocytophaga</taxon>
    </lineage>
</organism>
<dbReference type="PANTHER" id="PTHR42791:SF1">
    <property type="entry name" value="N-ACETYLTRANSFERASE DOMAIN-CONTAINING PROTEIN"/>
    <property type="match status" value="1"/>
</dbReference>
<protein>
    <submittedName>
        <fullName evidence="2">GNAT family N-acetyltransferase</fullName>
    </submittedName>
</protein>
<dbReference type="SUPFAM" id="SSF55729">
    <property type="entry name" value="Acyl-CoA N-acyltransferases (Nat)"/>
    <property type="match status" value="1"/>
</dbReference>
<dbReference type="PANTHER" id="PTHR42791">
    <property type="entry name" value="GNAT FAMILY ACETYLTRANSFERASE"/>
    <property type="match status" value="1"/>
</dbReference>
<keyword evidence="3" id="KW-1185">Reference proteome</keyword>
<dbReference type="EMBL" id="JASJOT010000034">
    <property type="protein sequence ID" value="MDJ1497614.1"/>
    <property type="molecule type" value="Genomic_DNA"/>
</dbReference>
<dbReference type="Proteomes" id="UP001228581">
    <property type="component" value="Unassembled WGS sequence"/>
</dbReference>
<dbReference type="InterPro" id="IPR052523">
    <property type="entry name" value="Trichothecene_AcTrans"/>
</dbReference>
<dbReference type="RefSeq" id="WP_314003318.1">
    <property type="nucleotide sequence ID" value="NZ_JASJOT010000034.1"/>
</dbReference>
<dbReference type="InterPro" id="IPR000182">
    <property type="entry name" value="GNAT_dom"/>
</dbReference>
<dbReference type="Gene3D" id="3.40.630.30">
    <property type="match status" value="1"/>
</dbReference>
<comment type="caution">
    <text evidence="2">The sequence shown here is derived from an EMBL/GenBank/DDBJ whole genome shotgun (WGS) entry which is preliminary data.</text>
</comment>
<reference evidence="2 3" key="1">
    <citation type="submission" date="2023-05" db="EMBL/GenBank/DDBJ databases">
        <authorList>
            <person name="Zhang X."/>
        </authorList>
    </citation>
    <scope>NUCLEOTIDE SEQUENCE [LARGE SCALE GENOMIC DNA]</scope>
    <source>
        <strain evidence="2 3">DM2B3-1</strain>
    </source>
</reference>
<evidence type="ECO:0000259" key="1">
    <source>
        <dbReference type="PROSITE" id="PS51186"/>
    </source>
</evidence>
<dbReference type="Pfam" id="PF13508">
    <property type="entry name" value="Acetyltransf_7"/>
    <property type="match status" value="1"/>
</dbReference>
<name>A0ABT7CV22_9BACT</name>
<proteinExistence type="predicted"/>
<evidence type="ECO:0000313" key="2">
    <source>
        <dbReference type="EMBL" id="MDJ1497614.1"/>
    </source>
</evidence>
<sequence length="222" mass="25216">MIKATINEKSLIVDILSQSFESNQSVNYIIPQDSKRKKRIRKLMEYSFDVCYEFGEIFLSDDRTACALVILPDTKKSTLSSTIRDVKFILFSTGLGKVKLVLDREAKIKALHPTTPFYHLWYIGVLPASQGKGIGRKLLSEIIQRAKELSRSIYLETSTLRNLPFYKKFGFETFAQLEFSYRLHLLRLPVSATEPVTDSGNTKSQATLVHKFTSSGPSSNQH</sequence>
<dbReference type="InterPro" id="IPR016181">
    <property type="entry name" value="Acyl_CoA_acyltransferase"/>
</dbReference>
<dbReference type="PROSITE" id="PS51186">
    <property type="entry name" value="GNAT"/>
    <property type="match status" value="1"/>
</dbReference>
<accession>A0ABT7CV22</accession>
<feature type="domain" description="N-acetyltransferase" evidence="1">
    <location>
        <begin position="38"/>
        <end position="191"/>
    </location>
</feature>
<evidence type="ECO:0000313" key="3">
    <source>
        <dbReference type="Proteomes" id="UP001228581"/>
    </source>
</evidence>
<gene>
    <name evidence="2" type="ORF">QNI19_32040</name>
</gene>
<dbReference type="CDD" id="cd04301">
    <property type="entry name" value="NAT_SF"/>
    <property type="match status" value="1"/>
</dbReference>